<evidence type="ECO:0000256" key="1">
    <source>
        <dbReference type="SAM" id="MobiDB-lite"/>
    </source>
</evidence>
<dbReference type="EMBL" id="CAUYUJ010015305">
    <property type="protein sequence ID" value="CAK0852289.1"/>
    <property type="molecule type" value="Genomic_DNA"/>
</dbReference>
<keyword evidence="3" id="KW-1185">Reference proteome</keyword>
<sequence length="366" mass="39362">MPRDEELAVCQGSKTSGGPRCEKNTTLDGREIADGLETCAIRLEIHYEQWRAAHVGRPLRAPPRSRAAWQSGEEPSGAARGWEIEEERRAGGQRTMSQKLRTTNQKTQCECCKQSAIMPFPASIRASSSGVGSRAASIHHSPTTSGGSLAWATSLNATRPTALQLTRWLRGWRQHEEGAGGGGGTGNEGGGGAGGGTILDVSPNRMHCPRKSRGALPRAFKRAGGGGSTEEGAGQRWNRRRRRSRRKRKHSDDDEGSARAAATSRLPSYPLGEPSDTRAPAITGSSAPAAQRRARAGRWTPCGRPWRGEVTSFLVETLPLERVDAVGGNLERELDRIAPSRYRSLDPSLLQWEKGSAFLSSPSAGA</sequence>
<comment type="caution">
    <text evidence="2">The sequence shown here is derived from an EMBL/GenBank/DDBJ whole genome shotgun (WGS) entry which is preliminary data.</text>
</comment>
<feature type="compositionally biased region" description="Basic residues" evidence="1">
    <location>
        <begin position="237"/>
        <end position="249"/>
    </location>
</feature>
<feature type="compositionally biased region" description="Gly residues" evidence="1">
    <location>
        <begin position="179"/>
        <end position="197"/>
    </location>
</feature>
<feature type="region of interest" description="Disordered" evidence="1">
    <location>
        <begin position="175"/>
        <end position="300"/>
    </location>
</feature>
<feature type="region of interest" description="Disordered" evidence="1">
    <location>
        <begin position="62"/>
        <end position="101"/>
    </location>
</feature>
<organism evidence="2 3">
    <name type="scientific">Prorocentrum cordatum</name>
    <dbReference type="NCBI Taxonomy" id="2364126"/>
    <lineage>
        <taxon>Eukaryota</taxon>
        <taxon>Sar</taxon>
        <taxon>Alveolata</taxon>
        <taxon>Dinophyceae</taxon>
        <taxon>Prorocentrales</taxon>
        <taxon>Prorocentraceae</taxon>
        <taxon>Prorocentrum</taxon>
    </lineage>
</organism>
<protein>
    <submittedName>
        <fullName evidence="2">Uncharacterized protein</fullName>
    </submittedName>
</protein>
<proteinExistence type="predicted"/>
<evidence type="ECO:0000313" key="2">
    <source>
        <dbReference type="EMBL" id="CAK0852289.1"/>
    </source>
</evidence>
<reference evidence="2" key="1">
    <citation type="submission" date="2023-10" db="EMBL/GenBank/DDBJ databases">
        <authorList>
            <person name="Chen Y."/>
            <person name="Shah S."/>
            <person name="Dougan E. K."/>
            <person name="Thang M."/>
            <person name="Chan C."/>
        </authorList>
    </citation>
    <scope>NUCLEOTIDE SEQUENCE [LARGE SCALE GENOMIC DNA]</scope>
</reference>
<gene>
    <name evidence="2" type="ORF">PCOR1329_LOCUS44154</name>
</gene>
<name>A0ABN9U0M2_9DINO</name>
<feature type="region of interest" description="Disordered" evidence="1">
    <location>
        <begin position="1"/>
        <end position="22"/>
    </location>
</feature>
<accession>A0ABN9U0M2</accession>
<evidence type="ECO:0000313" key="3">
    <source>
        <dbReference type="Proteomes" id="UP001189429"/>
    </source>
</evidence>
<dbReference type="Proteomes" id="UP001189429">
    <property type="component" value="Unassembled WGS sequence"/>
</dbReference>